<dbReference type="SMART" id="SM01179">
    <property type="entry name" value="DUF862"/>
    <property type="match status" value="1"/>
</dbReference>
<keyword evidence="2" id="KW-0645">Protease</keyword>
<dbReference type="Pfam" id="PF05903">
    <property type="entry name" value="Peptidase_C97"/>
    <property type="match status" value="1"/>
</dbReference>
<organism evidence="5 6">
    <name type="scientific">Thelohanellus kitauei</name>
    <name type="common">Myxosporean</name>
    <dbReference type="NCBI Taxonomy" id="669202"/>
    <lineage>
        <taxon>Eukaryota</taxon>
        <taxon>Metazoa</taxon>
        <taxon>Cnidaria</taxon>
        <taxon>Myxozoa</taxon>
        <taxon>Myxosporea</taxon>
        <taxon>Bivalvulida</taxon>
        <taxon>Platysporina</taxon>
        <taxon>Myxobolidae</taxon>
        <taxon>Thelohanellus</taxon>
    </lineage>
</organism>
<dbReference type="InterPro" id="IPR042266">
    <property type="entry name" value="PPPDE_sf"/>
</dbReference>
<evidence type="ECO:0000259" key="4">
    <source>
        <dbReference type="PROSITE" id="PS51858"/>
    </source>
</evidence>
<proteinExistence type="inferred from homology"/>
<dbReference type="GO" id="GO:0006508">
    <property type="term" value="P:proteolysis"/>
    <property type="evidence" value="ECO:0007669"/>
    <property type="project" value="UniProtKB-KW"/>
</dbReference>
<sequence>MFGSYLCWKCSNPANEEEYLMGSPVRLKIYDVIKDMSLMDFFGLGVYHTTVEVFDKEYTFGASDDSFEGIKCYPAGYLDSIDIPYTFRETMLIGYTLYDEAQVDEIIRFMQRDYTSQSYDIILHNCNHFTQDFIKVLCNRNIPKYINRLASIVSSNSFFHKIARSIYDGRPPLDPNI</sequence>
<evidence type="ECO:0000256" key="1">
    <source>
        <dbReference type="ARBA" id="ARBA00008140"/>
    </source>
</evidence>
<evidence type="ECO:0000256" key="3">
    <source>
        <dbReference type="ARBA" id="ARBA00022801"/>
    </source>
</evidence>
<dbReference type="Gene3D" id="3.90.1720.30">
    <property type="entry name" value="PPPDE domains"/>
    <property type="match status" value="1"/>
</dbReference>
<dbReference type="PROSITE" id="PS51858">
    <property type="entry name" value="PPPDE"/>
    <property type="match status" value="1"/>
</dbReference>
<gene>
    <name evidence="5" type="ORF">RF11_06788</name>
</gene>
<dbReference type="OrthoDB" id="412286at2759"/>
<dbReference type="GO" id="GO:0101005">
    <property type="term" value="F:deubiquitinase activity"/>
    <property type="evidence" value="ECO:0007669"/>
    <property type="project" value="TreeGrafter"/>
</dbReference>
<feature type="domain" description="PPPDE" evidence="4">
    <location>
        <begin position="23"/>
        <end position="167"/>
    </location>
</feature>
<dbReference type="AlphaFoldDB" id="A0A0C2ISB9"/>
<dbReference type="EMBL" id="JWZT01002870">
    <property type="protein sequence ID" value="KII68344.1"/>
    <property type="molecule type" value="Genomic_DNA"/>
</dbReference>
<dbReference type="InterPro" id="IPR008580">
    <property type="entry name" value="PPPDE_dom"/>
</dbReference>
<evidence type="ECO:0000313" key="5">
    <source>
        <dbReference type="EMBL" id="KII68344.1"/>
    </source>
</evidence>
<keyword evidence="6" id="KW-1185">Reference proteome</keyword>
<dbReference type="GO" id="GO:0016579">
    <property type="term" value="P:protein deubiquitination"/>
    <property type="evidence" value="ECO:0007669"/>
    <property type="project" value="TreeGrafter"/>
</dbReference>
<dbReference type="Proteomes" id="UP000031668">
    <property type="component" value="Unassembled WGS sequence"/>
</dbReference>
<dbReference type="PANTHER" id="PTHR12378:SF80">
    <property type="entry name" value="IP06716P-RELATED"/>
    <property type="match status" value="1"/>
</dbReference>
<name>A0A0C2ISB9_THEKT</name>
<dbReference type="PANTHER" id="PTHR12378">
    <property type="entry name" value="DESUMOYLATING ISOPEPTIDASE"/>
    <property type="match status" value="1"/>
</dbReference>
<protein>
    <submittedName>
        <fullName evidence="5">Desumoylating isopeptidase 2</fullName>
    </submittedName>
</protein>
<reference evidence="5 6" key="1">
    <citation type="journal article" date="2014" name="Genome Biol. Evol.">
        <title>The genome of the myxosporean Thelohanellus kitauei shows adaptations to nutrient acquisition within its fish host.</title>
        <authorList>
            <person name="Yang Y."/>
            <person name="Xiong J."/>
            <person name="Zhou Z."/>
            <person name="Huo F."/>
            <person name="Miao W."/>
            <person name="Ran C."/>
            <person name="Liu Y."/>
            <person name="Zhang J."/>
            <person name="Feng J."/>
            <person name="Wang M."/>
            <person name="Wang M."/>
            <person name="Wang L."/>
            <person name="Yao B."/>
        </authorList>
    </citation>
    <scope>NUCLEOTIDE SEQUENCE [LARGE SCALE GENOMIC DNA]</scope>
    <source>
        <strain evidence="5">Wuqing</strain>
    </source>
</reference>
<evidence type="ECO:0000313" key="6">
    <source>
        <dbReference type="Proteomes" id="UP000031668"/>
    </source>
</evidence>
<comment type="caution">
    <text evidence="5">The sequence shown here is derived from an EMBL/GenBank/DDBJ whole genome shotgun (WGS) entry which is preliminary data.</text>
</comment>
<dbReference type="OMA" id="IHLGHTH"/>
<evidence type="ECO:0000256" key="2">
    <source>
        <dbReference type="ARBA" id="ARBA00022670"/>
    </source>
</evidence>
<accession>A0A0C2ISB9</accession>
<keyword evidence="3" id="KW-0378">Hydrolase</keyword>
<comment type="similarity">
    <text evidence="1">Belongs to the DeSI family.</text>
</comment>